<dbReference type="PANTHER" id="PTHR12110:SF41">
    <property type="entry name" value="INOSOSE DEHYDRATASE"/>
    <property type="match status" value="1"/>
</dbReference>
<dbReference type="InterPro" id="IPR013022">
    <property type="entry name" value="Xyl_isomerase-like_TIM-brl"/>
</dbReference>
<sequence>MNIRIGINPLTWTNDDLPSLGAETSLETCLREAREAGYTGIELGNKFPRVAAQLRPILQAHDLQLVSGWYSARLLERDVDAEWDAMSAHFELLHALGCEVMVFAEVSRCTHGDQRAPLSQRPHLTKGDWQRFGERMTRLAEKMRSAGLRLAYHHHMGTVVQSAADIDNLMQATGDAVGLLLDTGHLTYAGGDPAQMAGRYAARIAHVHCKDVRRPVLERARNEDTSFLNAVLDGVFTVPGDGMVDYRSVLQPVARSGYRGWLVVEAEQDPAVATPIVYAKMGYQHLSRLATELFV</sequence>
<dbReference type="Proteomes" id="UP000445000">
    <property type="component" value="Unassembled WGS sequence"/>
</dbReference>
<dbReference type="SUPFAM" id="SSF51658">
    <property type="entry name" value="Xylose isomerase-like"/>
    <property type="match status" value="1"/>
</dbReference>
<name>A0A829YJ17_9GAMM</name>
<feature type="domain" description="Xylose isomerase-like TIM barrel" evidence="1">
    <location>
        <begin position="30"/>
        <end position="270"/>
    </location>
</feature>
<protein>
    <submittedName>
        <fullName evidence="2">Myo-inosose-2 dehydratase</fullName>
    </submittedName>
</protein>
<dbReference type="RefSeq" id="WP_161814490.1">
    <property type="nucleotide sequence ID" value="NZ_BLJN01000005.1"/>
</dbReference>
<reference evidence="3" key="1">
    <citation type="submission" date="2020-01" db="EMBL/GenBank/DDBJ databases">
        <title>'Steroidobacter agaridevorans' sp. nov., agar-degrading bacteria isolated from rhizosphere soils.</title>
        <authorList>
            <person name="Ikenaga M."/>
            <person name="Kataoka M."/>
            <person name="Murouchi A."/>
            <person name="Katsuragi S."/>
            <person name="Sakai M."/>
        </authorList>
    </citation>
    <scope>NUCLEOTIDE SEQUENCE [LARGE SCALE GENOMIC DNA]</scope>
    <source>
        <strain evidence="3">YU21-B</strain>
    </source>
</reference>
<accession>A0A829YJ17</accession>
<comment type="caution">
    <text evidence="2">The sequence shown here is derived from an EMBL/GenBank/DDBJ whole genome shotgun (WGS) entry which is preliminary data.</text>
</comment>
<dbReference type="PANTHER" id="PTHR12110">
    <property type="entry name" value="HYDROXYPYRUVATE ISOMERASE"/>
    <property type="match status" value="1"/>
</dbReference>
<organism evidence="2 3">
    <name type="scientific">Steroidobacter agaridevorans</name>
    <dbReference type="NCBI Taxonomy" id="2695856"/>
    <lineage>
        <taxon>Bacteria</taxon>
        <taxon>Pseudomonadati</taxon>
        <taxon>Pseudomonadota</taxon>
        <taxon>Gammaproteobacteria</taxon>
        <taxon>Steroidobacterales</taxon>
        <taxon>Steroidobacteraceae</taxon>
        <taxon>Steroidobacter</taxon>
    </lineage>
</organism>
<evidence type="ECO:0000313" key="2">
    <source>
        <dbReference type="EMBL" id="GFE82852.1"/>
    </source>
</evidence>
<evidence type="ECO:0000313" key="3">
    <source>
        <dbReference type="Proteomes" id="UP000445000"/>
    </source>
</evidence>
<dbReference type="Gene3D" id="3.20.20.150">
    <property type="entry name" value="Divalent-metal-dependent TIM barrel enzymes"/>
    <property type="match status" value="1"/>
</dbReference>
<proteinExistence type="predicted"/>
<gene>
    <name evidence="2" type="primary">iolE</name>
    <name evidence="2" type="ORF">GCM10011487_48520</name>
</gene>
<dbReference type="AlphaFoldDB" id="A0A829YJ17"/>
<dbReference type="InterPro" id="IPR030823">
    <property type="entry name" value="IolE/MocC"/>
</dbReference>
<dbReference type="InterPro" id="IPR050312">
    <property type="entry name" value="IolE/XylAMocC-like"/>
</dbReference>
<evidence type="ECO:0000259" key="1">
    <source>
        <dbReference type="Pfam" id="PF01261"/>
    </source>
</evidence>
<keyword evidence="3" id="KW-1185">Reference proteome</keyword>
<dbReference type="EMBL" id="BLJN01000005">
    <property type="protein sequence ID" value="GFE82852.1"/>
    <property type="molecule type" value="Genomic_DNA"/>
</dbReference>
<dbReference type="InterPro" id="IPR036237">
    <property type="entry name" value="Xyl_isomerase-like_sf"/>
</dbReference>
<dbReference type="Pfam" id="PF01261">
    <property type="entry name" value="AP_endonuc_2"/>
    <property type="match status" value="1"/>
</dbReference>
<dbReference type="NCBIfam" id="TIGR04379">
    <property type="entry name" value="myo_inos_iolE"/>
    <property type="match status" value="1"/>
</dbReference>